<dbReference type="EMBL" id="MAHX01000018">
    <property type="protein sequence ID" value="OPC62007.1"/>
    <property type="molecule type" value="Genomic_DNA"/>
</dbReference>
<dbReference type="InterPro" id="IPR023298">
    <property type="entry name" value="ATPase_P-typ_TM_dom_sf"/>
</dbReference>
<feature type="transmembrane region" description="Helical" evidence="11">
    <location>
        <begin position="754"/>
        <end position="773"/>
    </location>
</feature>
<proteinExistence type="inferred from homology"/>
<feature type="transmembrane region" description="Helical" evidence="11">
    <location>
        <begin position="195"/>
        <end position="216"/>
    </location>
</feature>
<keyword evidence="8" id="KW-1278">Translocase</keyword>
<organism evidence="13 14">
    <name type="scientific">Elizabethkingia occulta</name>
    <dbReference type="NCBI Taxonomy" id="1867263"/>
    <lineage>
        <taxon>Bacteria</taxon>
        <taxon>Pseudomonadati</taxon>
        <taxon>Bacteroidota</taxon>
        <taxon>Flavobacteriia</taxon>
        <taxon>Flavobacteriales</taxon>
        <taxon>Weeksellaceae</taxon>
        <taxon>Elizabethkingia</taxon>
    </lineage>
</organism>
<dbReference type="InterPro" id="IPR044492">
    <property type="entry name" value="P_typ_ATPase_HD_dom"/>
</dbReference>
<dbReference type="PANTHER" id="PTHR43520">
    <property type="entry name" value="ATP7, ISOFORM B"/>
    <property type="match status" value="1"/>
</dbReference>
<feature type="transmembrane region" description="Helical" evidence="11">
    <location>
        <begin position="228"/>
        <end position="248"/>
    </location>
</feature>
<dbReference type="SUPFAM" id="SSF56784">
    <property type="entry name" value="HAD-like"/>
    <property type="match status" value="1"/>
</dbReference>
<dbReference type="SUPFAM" id="SSF81653">
    <property type="entry name" value="Calcium ATPase, transduction domain A"/>
    <property type="match status" value="1"/>
</dbReference>
<dbReference type="Proteomes" id="UP000190813">
    <property type="component" value="Unassembled WGS sequence"/>
</dbReference>
<feature type="domain" description="HMA" evidence="12">
    <location>
        <begin position="77"/>
        <end position="143"/>
    </location>
</feature>
<dbReference type="Gene3D" id="3.30.70.100">
    <property type="match status" value="1"/>
</dbReference>
<dbReference type="Pfam" id="PF00403">
    <property type="entry name" value="HMA"/>
    <property type="match status" value="1"/>
</dbReference>
<dbReference type="PROSITE" id="PS00154">
    <property type="entry name" value="ATPASE_E1_E2"/>
    <property type="match status" value="1"/>
</dbReference>
<dbReference type="Pfam" id="PF00122">
    <property type="entry name" value="E1-E2_ATPase"/>
    <property type="match status" value="1"/>
</dbReference>
<evidence type="ECO:0000256" key="2">
    <source>
        <dbReference type="ARBA" id="ARBA00006024"/>
    </source>
</evidence>
<dbReference type="SUPFAM" id="SSF55008">
    <property type="entry name" value="HMA, heavy metal-associated domain"/>
    <property type="match status" value="1"/>
</dbReference>
<feature type="transmembrane region" description="Helical" evidence="11">
    <location>
        <begin position="779"/>
        <end position="801"/>
    </location>
</feature>
<evidence type="ECO:0000256" key="6">
    <source>
        <dbReference type="ARBA" id="ARBA00022741"/>
    </source>
</evidence>
<feature type="transmembrane region" description="Helical" evidence="11">
    <location>
        <begin position="441"/>
        <end position="464"/>
    </location>
</feature>
<dbReference type="CDD" id="cd00371">
    <property type="entry name" value="HMA"/>
    <property type="match status" value="1"/>
</dbReference>
<dbReference type="GO" id="GO:0005524">
    <property type="term" value="F:ATP binding"/>
    <property type="evidence" value="ECO:0007669"/>
    <property type="project" value="UniProtKB-UniRule"/>
</dbReference>
<keyword evidence="6 11" id="KW-0547">Nucleotide-binding</keyword>
<feature type="transmembrane region" description="Helical" evidence="11">
    <location>
        <begin position="260"/>
        <end position="278"/>
    </location>
</feature>
<dbReference type="FunFam" id="2.70.150.10:FF:000020">
    <property type="entry name" value="Copper-exporting P-type ATPase A"/>
    <property type="match status" value="1"/>
</dbReference>
<dbReference type="Pfam" id="PF00702">
    <property type="entry name" value="Hydrolase"/>
    <property type="match status" value="1"/>
</dbReference>
<evidence type="ECO:0000313" key="14">
    <source>
        <dbReference type="Proteomes" id="UP000190813"/>
    </source>
</evidence>
<gene>
    <name evidence="13" type="ORF">BAZ10_09075</name>
</gene>
<dbReference type="PANTHER" id="PTHR43520:SF8">
    <property type="entry name" value="P-TYPE CU(+) TRANSPORTER"/>
    <property type="match status" value="1"/>
</dbReference>
<dbReference type="GO" id="GO:0005507">
    <property type="term" value="F:copper ion binding"/>
    <property type="evidence" value="ECO:0007669"/>
    <property type="project" value="TreeGrafter"/>
</dbReference>
<dbReference type="PROSITE" id="PS50846">
    <property type="entry name" value="HMA_2"/>
    <property type="match status" value="1"/>
</dbReference>
<dbReference type="GO" id="GO:0016887">
    <property type="term" value="F:ATP hydrolysis activity"/>
    <property type="evidence" value="ECO:0007669"/>
    <property type="project" value="InterPro"/>
</dbReference>
<feature type="transmembrane region" description="Helical" evidence="11">
    <location>
        <begin position="413"/>
        <end position="435"/>
    </location>
</feature>
<comment type="subcellular location">
    <subcellularLocation>
        <location evidence="1">Cell membrane</location>
        <topology evidence="1">Multi-pass membrane protein</topology>
    </subcellularLocation>
</comment>
<evidence type="ECO:0000256" key="11">
    <source>
        <dbReference type="RuleBase" id="RU362081"/>
    </source>
</evidence>
<dbReference type="InterPro" id="IPR006121">
    <property type="entry name" value="HMA_dom"/>
</dbReference>
<sequence length="807" mass="87811">MTTNNSNKGIIYNPSEDVESQHCALIVGKELDQVKHTESQKIELNNQQAFITVNSNEAIEDAAVKSVKNLGYNVITTKASYPVLGMTCASCASSAENIVKNEPGVVNASVNFATGNLSVEYLPNMTNTIQLQKAVLSGGYDLLIEDESTQHETLEIIHTRKFRLLKKKTLWAVLLSIPVVIIGMFFMEIPYANPIMWLFSTPVVLWLGKDFFVNAWKQVKHKSANMDTLVALSTGIAYIFSVFNMLFADFWHQRGLHAHVYFEAASVIIAFILLGKLLEEKAKGNTSSAIKKLMGLQPKNVIVIQEDGTERQMAIEEVEVGNIIMVKPGEKIAVDGIVTSGNSYLDESMLSGEPIPVLKKENEKVFAGTINQKGSFQFKAVKVGKETMLAQIIKMVQDAQGSKAPVQKLVDKIAGIFVPTVISIAILTFILWLVWGGQNAVVQGLLAAITVLVIACPCALGLATPTAIMVGVGKGAENGILIKDAESLELAKKINTVVLDKTGTITEGKPQVTGIKWYNNDDTAKNILLSLEKQSEHPLAEAVVKYLNDTATTPISMFVSITGKGAKADHNNETYLVGNKKFLTENNIIITKDLLKQADEWSNQSKTVIWFANSKLALSVLAISDKIKETSAQAIKEMQNKGIEIYMLTGDNEATAKSIAKQTGIKHYKAEVMPQDKANFVKELQQQGKVVAMVGDGINDSTALATADVSIAMGKGSDIAMDVAKMTIISSDLTKIPQAIKLSRQTVATIKQNLFWAFIYNLIGLPIAAGILYPVNGFLLNPMIAGAAMALSSVSVVSNSLRLKWKR</sequence>
<dbReference type="CDD" id="cd02094">
    <property type="entry name" value="P-type_ATPase_Cu-like"/>
    <property type="match status" value="1"/>
</dbReference>
<comment type="caution">
    <text evidence="13">The sequence shown here is derived from an EMBL/GenBank/DDBJ whole genome shotgun (WGS) entry which is preliminary data.</text>
</comment>
<feature type="transmembrane region" description="Helical" evidence="11">
    <location>
        <begin position="170"/>
        <end position="189"/>
    </location>
</feature>
<dbReference type="InterPro" id="IPR001757">
    <property type="entry name" value="P_typ_ATPase"/>
</dbReference>
<dbReference type="SFLD" id="SFLDF00027">
    <property type="entry name" value="p-type_atpase"/>
    <property type="match status" value="1"/>
</dbReference>
<dbReference type="Gene3D" id="2.70.150.10">
    <property type="entry name" value="Calcium-transporting ATPase, cytoplasmic transduction domain A"/>
    <property type="match status" value="1"/>
</dbReference>
<dbReference type="InterPro" id="IPR036412">
    <property type="entry name" value="HAD-like_sf"/>
</dbReference>
<dbReference type="PRINTS" id="PR00119">
    <property type="entry name" value="CATATPASE"/>
</dbReference>
<dbReference type="InterPro" id="IPR023299">
    <property type="entry name" value="ATPase_P-typ_cyto_dom_N"/>
</dbReference>
<dbReference type="InterPro" id="IPR036163">
    <property type="entry name" value="HMA_dom_sf"/>
</dbReference>
<dbReference type="SUPFAM" id="SSF81665">
    <property type="entry name" value="Calcium ATPase, transmembrane domain M"/>
    <property type="match status" value="1"/>
</dbReference>
<evidence type="ECO:0000256" key="4">
    <source>
        <dbReference type="ARBA" id="ARBA00022692"/>
    </source>
</evidence>
<protein>
    <submittedName>
        <fullName evidence="13">Copper-translocating P-type ATPase</fullName>
    </submittedName>
</protein>
<dbReference type="GO" id="GO:0055070">
    <property type="term" value="P:copper ion homeostasis"/>
    <property type="evidence" value="ECO:0007669"/>
    <property type="project" value="TreeGrafter"/>
</dbReference>
<dbReference type="SFLD" id="SFLDG00002">
    <property type="entry name" value="C1.7:_P-type_atpase_like"/>
    <property type="match status" value="1"/>
</dbReference>
<dbReference type="Gene3D" id="3.40.1110.10">
    <property type="entry name" value="Calcium-transporting ATPase, cytoplasmic domain N"/>
    <property type="match status" value="1"/>
</dbReference>
<comment type="similarity">
    <text evidence="2 11">Belongs to the cation transport ATPase (P-type) (TC 3.A.3) family. Type IB subfamily.</text>
</comment>
<keyword evidence="5 11" id="KW-0479">Metal-binding</keyword>
<dbReference type="PRINTS" id="PR00941">
    <property type="entry name" value="CDATPASE"/>
</dbReference>
<evidence type="ECO:0000256" key="7">
    <source>
        <dbReference type="ARBA" id="ARBA00022840"/>
    </source>
</evidence>
<keyword evidence="3 11" id="KW-1003">Cell membrane</keyword>
<dbReference type="NCBIfam" id="TIGR01511">
    <property type="entry name" value="ATPase-IB1_Cu"/>
    <property type="match status" value="1"/>
</dbReference>
<dbReference type="InterPro" id="IPR027256">
    <property type="entry name" value="P-typ_ATPase_IB"/>
</dbReference>
<dbReference type="Gene3D" id="3.40.50.1000">
    <property type="entry name" value="HAD superfamily/HAD-like"/>
    <property type="match status" value="1"/>
</dbReference>
<evidence type="ECO:0000256" key="5">
    <source>
        <dbReference type="ARBA" id="ARBA00022723"/>
    </source>
</evidence>
<evidence type="ECO:0000256" key="9">
    <source>
        <dbReference type="ARBA" id="ARBA00022989"/>
    </source>
</evidence>
<evidence type="ECO:0000313" key="13">
    <source>
        <dbReference type="EMBL" id="OPC62007.1"/>
    </source>
</evidence>
<dbReference type="InterPro" id="IPR008250">
    <property type="entry name" value="ATPase_P-typ_transduc_dom_A_sf"/>
</dbReference>
<name>A0A1T3MBI4_9FLAO</name>
<dbReference type="SFLD" id="SFLDS00003">
    <property type="entry name" value="Haloacid_Dehalogenase"/>
    <property type="match status" value="1"/>
</dbReference>
<keyword evidence="14" id="KW-1185">Reference proteome</keyword>
<dbReference type="InterPro" id="IPR023214">
    <property type="entry name" value="HAD_sf"/>
</dbReference>
<dbReference type="NCBIfam" id="TIGR01525">
    <property type="entry name" value="ATPase-IB_hvy"/>
    <property type="match status" value="1"/>
</dbReference>
<keyword evidence="9 11" id="KW-1133">Transmembrane helix</keyword>
<evidence type="ECO:0000259" key="12">
    <source>
        <dbReference type="PROSITE" id="PS50846"/>
    </source>
</evidence>
<evidence type="ECO:0000256" key="10">
    <source>
        <dbReference type="ARBA" id="ARBA00023136"/>
    </source>
</evidence>
<evidence type="ECO:0000256" key="8">
    <source>
        <dbReference type="ARBA" id="ARBA00022967"/>
    </source>
</evidence>
<dbReference type="RefSeq" id="WP_078772732.1">
    <property type="nucleotide sequence ID" value="NZ_CBCSBR010000004.1"/>
</dbReference>
<accession>A0A1T3MBI4</accession>
<evidence type="ECO:0000256" key="3">
    <source>
        <dbReference type="ARBA" id="ARBA00022475"/>
    </source>
</evidence>
<dbReference type="GO" id="GO:0043682">
    <property type="term" value="F:P-type divalent copper transporter activity"/>
    <property type="evidence" value="ECO:0007669"/>
    <property type="project" value="TreeGrafter"/>
</dbReference>
<dbReference type="InterPro" id="IPR059000">
    <property type="entry name" value="ATPase_P-type_domA"/>
</dbReference>
<evidence type="ECO:0000256" key="1">
    <source>
        <dbReference type="ARBA" id="ARBA00004651"/>
    </source>
</evidence>
<reference evidence="13 14" key="1">
    <citation type="submission" date="2016-06" db="EMBL/GenBank/DDBJ databases">
        <title>Revisiting the taxonomy of the Elizabethkingia Genus based on Whole-Genome Sequencing, Optical Mapping, and MALDI-TOF.</title>
        <authorList>
            <person name="Nicholson A.C."/>
        </authorList>
    </citation>
    <scope>NUCLEOTIDE SEQUENCE [LARGE SCALE GENOMIC DNA]</scope>
    <source>
        <strain evidence="13 14">G4070</strain>
    </source>
</reference>
<dbReference type="InterPro" id="IPR018303">
    <property type="entry name" value="ATPase_P-typ_P_site"/>
</dbReference>
<keyword evidence="4 11" id="KW-0812">Transmembrane</keyword>
<dbReference type="NCBIfam" id="TIGR01494">
    <property type="entry name" value="ATPase_P-type"/>
    <property type="match status" value="1"/>
</dbReference>
<keyword evidence="7 11" id="KW-0067">ATP-binding</keyword>
<dbReference type="GO" id="GO:0005886">
    <property type="term" value="C:plasma membrane"/>
    <property type="evidence" value="ECO:0007669"/>
    <property type="project" value="UniProtKB-SubCell"/>
</dbReference>
<dbReference type="AlphaFoldDB" id="A0A1T3MBI4"/>
<keyword evidence="10 11" id="KW-0472">Membrane</keyword>
<dbReference type="GO" id="GO:0060003">
    <property type="term" value="P:copper ion export"/>
    <property type="evidence" value="ECO:0007669"/>
    <property type="project" value="UniProtKB-ARBA"/>
</dbReference>